<dbReference type="Proteomes" id="UP001498398">
    <property type="component" value="Unassembled WGS sequence"/>
</dbReference>
<dbReference type="InterPro" id="IPR027417">
    <property type="entry name" value="P-loop_NTPase"/>
</dbReference>
<dbReference type="Pfam" id="PF09994">
    <property type="entry name" value="T6SS_Tle1-like_cat"/>
    <property type="match status" value="1"/>
</dbReference>
<feature type="compositionally biased region" description="Polar residues" evidence="2">
    <location>
        <begin position="23"/>
        <end position="36"/>
    </location>
</feature>
<feature type="compositionally biased region" description="Polar residues" evidence="2">
    <location>
        <begin position="335"/>
        <end position="347"/>
    </location>
</feature>
<feature type="domain" description="NACHT" evidence="3">
    <location>
        <begin position="933"/>
        <end position="1086"/>
    </location>
</feature>
<keyword evidence="5" id="KW-1185">Reference proteome</keyword>
<evidence type="ECO:0000259" key="3">
    <source>
        <dbReference type="PROSITE" id="PS50837"/>
    </source>
</evidence>
<name>A0ABR1IZA8_9AGAR</name>
<feature type="region of interest" description="Disordered" evidence="2">
    <location>
        <begin position="16"/>
        <end position="36"/>
    </location>
</feature>
<dbReference type="PROSITE" id="PS50837">
    <property type="entry name" value="NACHT"/>
    <property type="match status" value="1"/>
</dbReference>
<dbReference type="InterPro" id="IPR018712">
    <property type="entry name" value="Tle1-like_cat"/>
</dbReference>
<comment type="caution">
    <text evidence="4">The sequence shown here is derived from an EMBL/GenBank/DDBJ whole genome shotgun (WGS) entry which is preliminary data.</text>
</comment>
<evidence type="ECO:0000256" key="1">
    <source>
        <dbReference type="ARBA" id="ARBA00022737"/>
    </source>
</evidence>
<feature type="compositionally biased region" description="Basic and acidic residues" evidence="2">
    <location>
        <begin position="362"/>
        <end position="382"/>
    </location>
</feature>
<gene>
    <name evidence="4" type="ORF">VKT23_015997</name>
</gene>
<dbReference type="PANTHER" id="PTHR33840:SF2">
    <property type="entry name" value="TLE1 PHOSPHOLIPASE DOMAIN-CONTAINING PROTEIN"/>
    <property type="match status" value="1"/>
</dbReference>
<feature type="compositionally biased region" description="Basic and acidic residues" evidence="2">
    <location>
        <begin position="314"/>
        <end position="334"/>
    </location>
</feature>
<dbReference type="InterPro" id="IPR056884">
    <property type="entry name" value="NPHP3-like_N"/>
</dbReference>
<sequence>MSTAVTNEKVEGNGYVRSRPVDTLSSTPFERTEETTPSYNVTIKGIGVHGDKPTGTRVALRYGNRFLEIVKLAGDDLVNLDVNVFHTINADIILFELYQLESHKFLRKFGSATVTIQSLAEAGKRGKNEVTETVVTDQTTHSLQLKVEFSIKAIEVPQMTTCKCSTGSTKPRNLVVCIDGTANQFSLKNTNVVELYSRLVKDDTQLTYYNSGIGTYVKDSWASPSYWKQLTSHTIDMGIAWNFKKIVLSAYEWLSENYRDGDRIFFFGFSRGAYQVRVLAGMIEKVGLLHKGNKDQIPFAYELYLATTQIKKPTSDKNANLKDGKGPENSKDSQDANGQKTSSNVDSKQQKDNKGTTSDGNANRKDGKRPDSQNAKVKDPEQLSKTFKRTLSRSNVKVHFVGAWDTVSSIGVVRGPSLPETTTGMTHVCYFRHALALDERRVKFLPEYANGSRGPPFGDNRVKEVWFAGSHSDIGGGNTLNPDLNKFGPALRWMSYEAISHGLKMEAYRGEWEPLKPQESLNWFWWILELLPIAWLLYKAGESMGSETTKQNKESTVWRPHSGRSRLVQPGQLIHESVLKDRQPEENTTRREYTPKAYIHNDISWDQKTLKERKMLEPDIYAEAEYAFGQLHKADYILNETLVNIFETLSQSSVGQRSMTEYPDAINLLLVALDAELKDNKMRSKMLDVLLMALSAFPPLPKDPVYDGTSTQLERLFRRVVQQNRTKSAAVFKVLRNMKREPLELEEKLFNDLAKIYPEARITWFTVSSAYEALKARNENDTNLMDLCNTMTATYLTAIKDAPNGAGDLLGAMLKLSTECSLFISHYTSSSRRYSDQPFDRSGKVEKFKAVLGAYSDQFTMAGSASEVNTAVPDVRAPLVEVRTGMGLEVAEDGLEPLKLSGSLLEPRSHCLNGTRRESLKKIIDWIARGQESILWLSGVAGCGKSALMGSLYDVLNELGCNSRLAAFVRFDRNEFNDPHLFIGALVRRLVSFDGRLGQAIIDVVQQRSDIAEVRKMSEQLESLVLGPLNKCRTEMQREGPIAIVIDGLDECMQNDRESFSELLQLFTNNLFAPFPHVRIIIASRPEYAIRKAFTTKDHIHHFPLDITSSETQADIRFFLEHEFSEKRKLQSVASDDLDKLAQRASGLFIWARVTVDFIADDPENRLPEVIKADPPADALNALTILYHTALDSVVDEKGDESGKTDIHLVLAIIMATNQVCSMGLISLPLPPSSALQGWINHHPSTCSGQINVSDLLDKLQSVLLEDKNGGWSLLHKSFDDFLTDQSRCGDWFIDVKDHIKSLASISTSIITSFVANPTVGDIDDAFCYASYYCIPFWCALGSAEGQLLSNMLRRYFLRWICIAFLHGVGVTNDILWFCIYLLNNINGQLPSHFNVILFPIRTLCGQGPGQKTSSQFIKFFFHYLCTAHLKGHNALFQCYMPVYVQLAGGSTNYTDIEAAIGAAIEKDPTWMPPVLADDVDDFLGETGGIPEEIEDDLLEEVMWHRLK</sequence>
<proteinExistence type="predicted"/>
<accession>A0ABR1IZA8</accession>
<keyword evidence="1" id="KW-0677">Repeat</keyword>
<evidence type="ECO:0000313" key="5">
    <source>
        <dbReference type="Proteomes" id="UP001498398"/>
    </source>
</evidence>
<dbReference type="Pfam" id="PF24883">
    <property type="entry name" value="NPHP3_N"/>
    <property type="match status" value="1"/>
</dbReference>
<evidence type="ECO:0000313" key="4">
    <source>
        <dbReference type="EMBL" id="KAK7442750.1"/>
    </source>
</evidence>
<dbReference type="Gene3D" id="3.40.50.300">
    <property type="entry name" value="P-loop containing nucleotide triphosphate hydrolases"/>
    <property type="match status" value="1"/>
</dbReference>
<dbReference type="EMBL" id="JBANRG010000057">
    <property type="protein sequence ID" value="KAK7442750.1"/>
    <property type="molecule type" value="Genomic_DNA"/>
</dbReference>
<reference evidence="4 5" key="1">
    <citation type="submission" date="2024-01" db="EMBL/GenBank/DDBJ databases">
        <title>A draft genome for the cacao thread blight pathogen Marasmiellus scandens.</title>
        <authorList>
            <person name="Baruah I.K."/>
            <person name="Leung J."/>
            <person name="Bukari Y."/>
            <person name="Amoako-Attah I."/>
            <person name="Meinhardt L.W."/>
            <person name="Bailey B.A."/>
            <person name="Cohen S.P."/>
        </authorList>
    </citation>
    <scope>NUCLEOTIDE SEQUENCE [LARGE SCALE GENOMIC DNA]</scope>
    <source>
        <strain evidence="4 5">GH-19</strain>
    </source>
</reference>
<organism evidence="4 5">
    <name type="scientific">Marasmiellus scandens</name>
    <dbReference type="NCBI Taxonomy" id="2682957"/>
    <lineage>
        <taxon>Eukaryota</taxon>
        <taxon>Fungi</taxon>
        <taxon>Dikarya</taxon>
        <taxon>Basidiomycota</taxon>
        <taxon>Agaricomycotina</taxon>
        <taxon>Agaricomycetes</taxon>
        <taxon>Agaricomycetidae</taxon>
        <taxon>Agaricales</taxon>
        <taxon>Marasmiineae</taxon>
        <taxon>Omphalotaceae</taxon>
        <taxon>Marasmiellus</taxon>
    </lineage>
</organism>
<evidence type="ECO:0000256" key="2">
    <source>
        <dbReference type="SAM" id="MobiDB-lite"/>
    </source>
</evidence>
<protein>
    <recommendedName>
        <fullName evidence="3">NACHT domain-containing protein</fullName>
    </recommendedName>
</protein>
<dbReference type="InterPro" id="IPR007111">
    <property type="entry name" value="NACHT_NTPase"/>
</dbReference>
<dbReference type="SUPFAM" id="SSF52540">
    <property type="entry name" value="P-loop containing nucleoside triphosphate hydrolases"/>
    <property type="match status" value="1"/>
</dbReference>
<dbReference type="PANTHER" id="PTHR33840">
    <property type="match status" value="1"/>
</dbReference>
<feature type="region of interest" description="Disordered" evidence="2">
    <location>
        <begin position="314"/>
        <end position="388"/>
    </location>
</feature>